<dbReference type="EMBL" id="NBVN01000002">
    <property type="protein sequence ID" value="PUA33683.1"/>
    <property type="molecule type" value="Genomic_DNA"/>
</dbReference>
<dbReference type="Proteomes" id="UP000244093">
    <property type="component" value="Unassembled WGS sequence"/>
</dbReference>
<keyword evidence="1" id="KW-1133">Transmembrane helix</keyword>
<feature type="transmembrane region" description="Helical" evidence="1">
    <location>
        <begin position="309"/>
        <end position="329"/>
    </location>
</feature>
<keyword evidence="1" id="KW-0472">Membrane</keyword>
<accession>A0A2R7Y828</accession>
<evidence type="ECO:0000313" key="2">
    <source>
        <dbReference type="EMBL" id="PUA33683.1"/>
    </source>
</evidence>
<dbReference type="AlphaFoldDB" id="A0A2R7Y828"/>
<reference evidence="2 3" key="1">
    <citation type="journal article" date="2018" name="Syst. Appl. Microbiol.">
        <title>A new symbiotic nanoarchaeote (Candidatus Nanoclepta minutus) and its host (Zestosphaera tikiterensis gen. nov., sp. nov.) from a New Zealand hot spring.</title>
        <authorList>
            <person name="St John E."/>
            <person name="Liu Y."/>
            <person name="Podar M."/>
            <person name="Stott M.B."/>
            <person name="Meneghin J."/>
            <person name="Chen Z."/>
            <person name="Lagutin K."/>
            <person name="Mitchell K."/>
            <person name="Reysenbach A.L."/>
        </authorList>
    </citation>
    <scope>NUCLEOTIDE SEQUENCE [LARGE SCALE GENOMIC DNA]</scope>
    <source>
        <strain evidence="2">NZ3</strain>
    </source>
</reference>
<evidence type="ECO:0000256" key="1">
    <source>
        <dbReference type="SAM" id="Phobius"/>
    </source>
</evidence>
<protein>
    <submittedName>
        <fullName evidence="2">Uncharacterized protein</fullName>
    </submittedName>
</protein>
<evidence type="ECO:0000313" key="3">
    <source>
        <dbReference type="Proteomes" id="UP000244093"/>
    </source>
</evidence>
<sequence length="377" mass="40795">MKVGELILKVVPRLVALAVLWDSITILTQELPKVTAPQAFILSLISTPSNMLLTASSVVAVLTVATSSPTLYVFSVILLAVGRGVLGYAISPSVIAGLALVLILDTLALTYRSGQRTSVRMGGKAFTYGVLSVAFVFLGVITASLFFSQYLTTVVTTILSVSKYSVVKYGVLASLIDNPLIKLCVVVLIVLFLYEVIVNVFDTASIYLRPSRKVCLSTLKNRSDIDVVIERPLQTLFTLILASLVAPVIYVFLIDIITPKLVAVLTPLSGFLKNPYVAAALSLATYALAFALTKPLISSLTVEEVKLRNLTLPATLSLFIYLSAVLISYDRGLTLSQSFLSPDFTTLSNTLYRGYLNFYTSLFYILEIIPKLVGAAP</sequence>
<feature type="transmembrane region" description="Helical" evidence="1">
    <location>
        <begin position="71"/>
        <end position="104"/>
    </location>
</feature>
<gene>
    <name evidence="2" type="ORF">B7O98_04525</name>
</gene>
<name>A0A2R7Y828_9CREN</name>
<proteinExistence type="predicted"/>
<feature type="transmembrane region" description="Helical" evidence="1">
    <location>
        <begin position="277"/>
        <end position="297"/>
    </location>
</feature>
<feature type="transmembrane region" description="Helical" evidence="1">
    <location>
        <begin position="180"/>
        <end position="201"/>
    </location>
</feature>
<comment type="caution">
    <text evidence="2">The sequence shown here is derived from an EMBL/GenBank/DDBJ whole genome shotgun (WGS) entry which is preliminary data.</text>
</comment>
<feature type="transmembrane region" description="Helical" evidence="1">
    <location>
        <begin position="125"/>
        <end position="147"/>
    </location>
</feature>
<keyword evidence="1" id="KW-0812">Transmembrane</keyword>
<organism evidence="2 3">
    <name type="scientific">Zestosphaera tikiterensis</name>
    <dbReference type="NCBI Taxonomy" id="1973259"/>
    <lineage>
        <taxon>Archaea</taxon>
        <taxon>Thermoproteota</taxon>
        <taxon>Thermoprotei</taxon>
        <taxon>Desulfurococcales</taxon>
        <taxon>Desulfurococcaceae</taxon>
        <taxon>Zestosphaera</taxon>
    </lineage>
</organism>
<feature type="transmembrane region" description="Helical" evidence="1">
    <location>
        <begin position="236"/>
        <end position="257"/>
    </location>
</feature>